<dbReference type="AlphaFoldDB" id="A0A8H3I327"/>
<dbReference type="Pfam" id="PF20153">
    <property type="entry name" value="DUF6535"/>
    <property type="match status" value="1"/>
</dbReference>
<keyword evidence="2" id="KW-0472">Membrane</keyword>
<evidence type="ECO:0000256" key="2">
    <source>
        <dbReference type="SAM" id="Phobius"/>
    </source>
</evidence>
<evidence type="ECO:0000313" key="5">
    <source>
        <dbReference type="EMBL" id="CAE7188373.1"/>
    </source>
</evidence>
<evidence type="ECO:0000256" key="3">
    <source>
        <dbReference type="SAM" id="SignalP"/>
    </source>
</evidence>
<feature type="signal peptide" evidence="3">
    <location>
        <begin position="1"/>
        <end position="32"/>
    </location>
</feature>
<evidence type="ECO:0000313" key="6">
    <source>
        <dbReference type="Proteomes" id="UP000663827"/>
    </source>
</evidence>
<feature type="non-terminal residue" evidence="5">
    <location>
        <position position="1"/>
    </location>
</feature>
<feature type="chain" id="PRO_5034168110" description="DUF6535 domain-containing protein" evidence="3">
    <location>
        <begin position="33"/>
        <end position="245"/>
    </location>
</feature>
<dbReference type="EMBL" id="CAJNJQ010002919">
    <property type="protein sequence ID" value="CAE7188373.1"/>
    <property type="molecule type" value="Genomic_DNA"/>
</dbReference>
<keyword evidence="3" id="KW-0732">Signal</keyword>
<gene>
    <name evidence="5" type="ORF">RDB_LOCUS124541</name>
</gene>
<organism evidence="5 6">
    <name type="scientific">Rhizoctonia solani</name>
    <dbReference type="NCBI Taxonomy" id="456999"/>
    <lineage>
        <taxon>Eukaryota</taxon>
        <taxon>Fungi</taxon>
        <taxon>Dikarya</taxon>
        <taxon>Basidiomycota</taxon>
        <taxon>Agaricomycotina</taxon>
        <taxon>Agaricomycetes</taxon>
        <taxon>Cantharellales</taxon>
        <taxon>Ceratobasidiaceae</taxon>
        <taxon>Rhizoctonia</taxon>
    </lineage>
</organism>
<keyword evidence="2" id="KW-0812">Transmembrane</keyword>
<feature type="region of interest" description="Disordered" evidence="1">
    <location>
        <begin position="32"/>
        <end position="58"/>
    </location>
</feature>
<reference evidence="5" key="1">
    <citation type="submission" date="2021-01" db="EMBL/GenBank/DDBJ databases">
        <authorList>
            <person name="Kaushik A."/>
        </authorList>
    </citation>
    <scope>NUCLEOTIDE SEQUENCE</scope>
    <source>
        <strain evidence="5">AG5</strain>
    </source>
</reference>
<keyword evidence="2" id="KW-1133">Transmembrane helix</keyword>
<proteinExistence type="predicted"/>
<evidence type="ECO:0000256" key="1">
    <source>
        <dbReference type="SAM" id="MobiDB-lite"/>
    </source>
</evidence>
<feature type="domain" description="DUF6535" evidence="4">
    <location>
        <begin position="107"/>
        <end position="237"/>
    </location>
</feature>
<name>A0A8H3I327_9AGAM</name>
<protein>
    <recommendedName>
        <fullName evidence="4">DUF6535 domain-containing protein</fullName>
    </recommendedName>
</protein>
<comment type="caution">
    <text evidence="5">The sequence shown here is derived from an EMBL/GenBank/DDBJ whole genome shotgun (WGS) entry which is preliminary data.</text>
</comment>
<dbReference type="Proteomes" id="UP000663827">
    <property type="component" value="Unassembled WGS sequence"/>
</dbReference>
<feature type="transmembrane region" description="Helical" evidence="2">
    <location>
        <begin position="214"/>
        <end position="233"/>
    </location>
</feature>
<sequence length="245" mass="26609">ISALFFCHYHRLNPCLLILAVLMEIMIPASRPSTARPHKSTKQPDSHTVPFGSNQHMGQSEPTYNFVQLNSGENIPRGGKAVQSGEMGPLMDSDLEGAELSKEARFWKVYVKETDQYDGDLVDGWNKSLDVILDGSLIFSQAALFSAVSTAFIIESSKKLAQDPINTSADSLALISQTLLAIASNTIVENLPALPGGNGTLVFVPSRADIIVNALWYTSLALSLATSFIAMLAKEWPKEDKKNGL</sequence>
<dbReference type="InterPro" id="IPR045338">
    <property type="entry name" value="DUF6535"/>
</dbReference>
<evidence type="ECO:0000259" key="4">
    <source>
        <dbReference type="Pfam" id="PF20153"/>
    </source>
</evidence>
<accession>A0A8H3I327</accession>